<name>A0AB34JA73_PRYPA</name>
<accession>A0AB34JA73</accession>
<organism evidence="2 3">
    <name type="scientific">Prymnesium parvum</name>
    <name type="common">Toxic golden alga</name>
    <dbReference type="NCBI Taxonomy" id="97485"/>
    <lineage>
        <taxon>Eukaryota</taxon>
        <taxon>Haptista</taxon>
        <taxon>Haptophyta</taxon>
        <taxon>Prymnesiophyceae</taxon>
        <taxon>Prymnesiales</taxon>
        <taxon>Prymnesiaceae</taxon>
        <taxon>Prymnesium</taxon>
    </lineage>
</organism>
<evidence type="ECO:0000256" key="1">
    <source>
        <dbReference type="SAM" id="MobiDB-lite"/>
    </source>
</evidence>
<feature type="region of interest" description="Disordered" evidence="1">
    <location>
        <begin position="493"/>
        <end position="512"/>
    </location>
</feature>
<evidence type="ECO:0000313" key="3">
    <source>
        <dbReference type="Proteomes" id="UP001515480"/>
    </source>
</evidence>
<feature type="compositionally biased region" description="Polar residues" evidence="1">
    <location>
        <begin position="501"/>
        <end position="512"/>
    </location>
</feature>
<feature type="compositionally biased region" description="Low complexity" evidence="1">
    <location>
        <begin position="472"/>
        <end position="481"/>
    </location>
</feature>
<reference evidence="2 3" key="1">
    <citation type="journal article" date="2024" name="Science">
        <title>Giant polyketide synthase enzymes in the biosynthesis of giant marine polyether toxins.</title>
        <authorList>
            <person name="Fallon T.R."/>
            <person name="Shende V.V."/>
            <person name="Wierzbicki I.H."/>
            <person name="Pendleton A.L."/>
            <person name="Watervoot N.F."/>
            <person name="Auber R.P."/>
            <person name="Gonzalez D.J."/>
            <person name="Wisecaver J.H."/>
            <person name="Moore B.S."/>
        </authorList>
    </citation>
    <scope>NUCLEOTIDE SEQUENCE [LARGE SCALE GENOMIC DNA]</scope>
    <source>
        <strain evidence="2 3">12B1</strain>
    </source>
</reference>
<protein>
    <submittedName>
        <fullName evidence="2">Uncharacterized protein</fullName>
    </submittedName>
</protein>
<comment type="caution">
    <text evidence="2">The sequence shown here is derived from an EMBL/GenBank/DDBJ whole genome shotgun (WGS) entry which is preliminary data.</text>
</comment>
<dbReference type="EMBL" id="JBGBPQ010000011">
    <property type="protein sequence ID" value="KAL1515541.1"/>
    <property type="molecule type" value="Genomic_DNA"/>
</dbReference>
<dbReference type="Proteomes" id="UP001515480">
    <property type="component" value="Unassembled WGS sequence"/>
</dbReference>
<evidence type="ECO:0000313" key="2">
    <source>
        <dbReference type="EMBL" id="KAL1515541.1"/>
    </source>
</evidence>
<gene>
    <name evidence="2" type="ORF">AB1Y20_002162</name>
</gene>
<dbReference type="AlphaFoldDB" id="A0AB34JA73"/>
<proteinExistence type="predicted"/>
<sequence>MPTPSEPTEERGPGCGFRCYGARKEGEEDELDPFSEMLLRFPARATALLHSMLATAGAATTGAFLEHALHVAKRFNNVALHHAYITILRRSVELTEAVLAVLLPKYLSRIRIMIQKEIARLHNKGIRIPLGEEGWLANYSLEVLRLSKDGGQSYRRVTTRHPHHHKEVKYELARTINPFAPVVLPDTAKVSGRGLIKRLTCRVVPRVIHHYNQNGTIKHFVDATQHVAAAVTFHSKHKHEEVPPQPTDDQDDISEAADRYIESRTNKCHPCVAQSIKKCLPRCVKGKLPFEMPPSWMPRGFRHDPAAILHLAIDLDLALRFDSTKPHVEAATNGAADHYTSIDVHENPFEFEVAIVGHNGWPSLGQLQIKNFALSASAHVWLDLFGERAAIAFIREHPPDVDWKAVLSLCGCGLPLPSLIENRILCSVVKHAIRFFDRSNPITIDLSEKHVTETDKMHAKEDHKVESTQAAAASVPTSSSKLSTSFAAASRLLHGKPHATPSGNKASSTSPG</sequence>
<feature type="region of interest" description="Disordered" evidence="1">
    <location>
        <begin position="460"/>
        <end position="481"/>
    </location>
</feature>
<keyword evidence="3" id="KW-1185">Reference proteome</keyword>